<dbReference type="RefSeq" id="XP_024319960.1">
    <property type="nucleotide sequence ID" value="XM_024472376.1"/>
</dbReference>
<dbReference type="GO" id="GO:0008080">
    <property type="term" value="F:N-acetyltransferase activity"/>
    <property type="evidence" value="ECO:0007669"/>
    <property type="project" value="InterPro"/>
</dbReference>
<sequence length="179" mass="19889">MAAVSQQSINIRKATSEDVPTVSKLGAHIFSITFGHSVPANELQSFLEDSYSISATENDLKDPMKDIVVASDQDGTILGFALLTRGSSEPCISHLESTIELQRIYVDPDHHGKGVGRLLANKLEDMARDEGFKHIWLGVWEENHNAQGVYKKLGYRRVGHHDFTIGEIVQTDDIMTKEL</sequence>
<dbReference type="InterPro" id="IPR016181">
    <property type="entry name" value="Acyl_CoA_acyltransferase"/>
</dbReference>
<dbReference type="EMBL" id="KV441417">
    <property type="protein sequence ID" value="OAF54656.1"/>
    <property type="molecule type" value="Genomic_DNA"/>
</dbReference>
<evidence type="ECO:0000259" key="2">
    <source>
        <dbReference type="PROSITE" id="PS51186"/>
    </source>
</evidence>
<dbReference type="InterPro" id="IPR000182">
    <property type="entry name" value="GNAT_dom"/>
</dbReference>
<dbReference type="Pfam" id="PF00583">
    <property type="entry name" value="Acetyltransf_1"/>
    <property type="match status" value="1"/>
</dbReference>
<proteinExistence type="predicted"/>
<name>A0A176ZXJ9_9PEZI</name>
<dbReference type="SUPFAM" id="SSF55729">
    <property type="entry name" value="Acyl-CoA N-acyltransferases (Nat)"/>
    <property type="match status" value="1"/>
</dbReference>
<protein>
    <recommendedName>
        <fullName evidence="2">N-acetyltransferase domain-containing protein</fullName>
    </recommendedName>
</protein>
<dbReference type="Proteomes" id="UP000077154">
    <property type="component" value="Unassembled WGS sequence"/>
</dbReference>
<dbReference type="OrthoDB" id="9975416at2759"/>
<keyword evidence="1" id="KW-0808">Transferase</keyword>
<dbReference type="CDD" id="cd04301">
    <property type="entry name" value="NAT_SF"/>
    <property type="match status" value="1"/>
</dbReference>
<accession>A0A176ZXJ9</accession>
<gene>
    <name evidence="3" type="ORF">VC83_08833</name>
</gene>
<dbReference type="eggNOG" id="ENOG502S9A6">
    <property type="taxonomic scope" value="Eukaryota"/>
</dbReference>
<dbReference type="PROSITE" id="PS51186">
    <property type="entry name" value="GNAT"/>
    <property type="match status" value="1"/>
</dbReference>
<dbReference type="AlphaFoldDB" id="A0A176ZXJ9"/>
<evidence type="ECO:0000313" key="3">
    <source>
        <dbReference type="EMBL" id="OAF54656.1"/>
    </source>
</evidence>
<reference evidence="3" key="1">
    <citation type="submission" date="2016-03" db="EMBL/GenBank/DDBJ databases">
        <title>Updated assembly of Pseudogymnoascus destructans, the fungus causing white-nose syndrome of bats.</title>
        <authorList>
            <person name="Palmer J.M."/>
            <person name="Drees K.P."/>
            <person name="Foster J.T."/>
            <person name="Lindner D.L."/>
        </authorList>
    </citation>
    <scope>NUCLEOTIDE SEQUENCE [LARGE SCALE GENOMIC DNA]</scope>
    <source>
        <strain evidence="3">20631-21</strain>
    </source>
</reference>
<dbReference type="PANTHER" id="PTHR13947">
    <property type="entry name" value="GNAT FAMILY N-ACETYLTRANSFERASE"/>
    <property type="match status" value="1"/>
</dbReference>
<dbReference type="InterPro" id="IPR050769">
    <property type="entry name" value="NAT_camello-type"/>
</dbReference>
<dbReference type="GeneID" id="36291872"/>
<dbReference type="PANTHER" id="PTHR13947:SF37">
    <property type="entry name" value="LD18367P"/>
    <property type="match status" value="1"/>
</dbReference>
<organism evidence="3">
    <name type="scientific">Pseudogymnoascus destructans</name>
    <dbReference type="NCBI Taxonomy" id="655981"/>
    <lineage>
        <taxon>Eukaryota</taxon>
        <taxon>Fungi</taxon>
        <taxon>Dikarya</taxon>
        <taxon>Ascomycota</taxon>
        <taxon>Pezizomycotina</taxon>
        <taxon>Leotiomycetes</taxon>
        <taxon>Thelebolales</taxon>
        <taxon>Thelebolaceae</taxon>
        <taxon>Pseudogymnoascus</taxon>
    </lineage>
</organism>
<feature type="domain" description="N-acetyltransferase" evidence="2">
    <location>
        <begin position="9"/>
        <end position="179"/>
    </location>
</feature>
<dbReference type="VEuPathDB" id="FungiDB:GMDG_01051"/>
<evidence type="ECO:0000256" key="1">
    <source>
        <dbReference type="ARBA" id="ARBA00022679"/>
    </source>
</evidence>
<dbReference type="Gene3D" id="3.40.630.30">
    <property type="match status" value="1"/>
</dbReference>